<dbReference type="Gene3D" id="2.130.10.10">
    <property type="entry name" value="YVTN repeat-like/Quinoprotein amine dehydrogenase"/>
    <property type="match status" value="1"/>
</dbReference>
<keyword evidence="2" id="KW-1185">Reference proteome</keyword>
<gene>
    <name evidence="1" type="ORF">HH308_06935</name>
</gene>
<proteinExistence type="predicted"/>
<sequence>MGVAAAGNHYFPYISETAVPRAACGPGDLAERGIQGDVSAEDRNSGRSRRGYNCNITELGNVRGTGGGIVSVTSDHCSYTSSFFPASAVAARRGVQIVDAANPRRPKIVGSLDAPAMIGGTWESLKVNHKRKLLAATSVPFLWGGGFFAVYDVSDCAHPKLLNTGAGTAWPLPFTSHEGGFSPDGRTYWASGVFPGHLTAIDVSHPQNPTVIWSGLHSFLGHGFGISPDGNRMFLSNMAGITVLDISAVQRRAPYPQVSTIAAYLWPDGQLNQHSIQVSYHGRRHLFSLDEAGSGGVKVFDIERLDAPKLLTSIKLEINLPKNQDTLLRSSAGGSLFGSNPHYCAVDRPTDPTALACGWESSGIRVFDVHDLGKIREIGYYNPPAQKNATIAQLPNSPHVAASIIGMPVLEFLSLGMSIANGKVSLPKMLGPRSGMLVGGDMATDWCFSPPEFHGSQLWTTCADGGFMALQLSPSVYTPPADQASTHGSD</sequence>
<dbReference type="InterPro" id="IPR011048">
    <property type="entry name" value="Haem_d1_sf"/>
</dbReference>
<evidence type="ECO:0008006" key="3">
    <source>
        <dbReference type="Google" id="ProtNLM"/>
    </source>
</evidence>
<dbReference type="SUPFAM" id="SSF51004">
    <property type="entry name" value="C-terminal (heme d1) domain of cytochrome cd1-nitrite reductase"/>
    <property type="match status" value="1"/>
</dbReference>
<evidence type="ECO:0000313" key="2">
    <source>
        <dbReference type="Proteomes" id="UP000550729"/>
    </source>
</evidence>
<evidence type="ECO:0000313" key="1">
    <source>
        <dbReference type="EMBL" id="NMO00948.1"/>
    </source>
</evidence>
<dbReference type="InterPro" id="IPR015943">
    <property type="entry name" value="WD40/YVTN_repeat-like_dom_sf"/>
</dbReference>
<dbReference type="EMBL" id="JABBNB010000005">
    <property type="protein sequence ID" value="NMO00948.1"/>
    <property type="molecule type" value="Genomic_DNA"/>
</dbReference>
<protein>
    <recommendedName>
        <fullName evidence="3">LVIVD repeat-containing protein</fullName>
    </recommendedName>
</protein>
<name>A0A848KZS7_9ACTN</name>
<dbReference type="Proteomes" id="UP000550729">
    <property type="component" value="Unassembled WGS sequence"/>
</dbReference>
<accession>A0A848KZS7</accession>
<dbReference type="AlphaFoldDB" id="A0A848KZS7"/>
<comment type="caution">
    <text evidence="1">The sequence shown here is derived from an EMBL/GenBank/DDBJ whole genome shotgun (WGS) entry which is preliminary data.</text>
</comment>
<organism evidence="1 2">
    <name type="scientific">Gordonia asplenii</name>
    <dbReference type="NCBI Taxonomy" id="2725283"/>
    <lineage>
        <taxon>Bacteria</taxon>
        <taxon>Bacillati</taxon>
        <taxon>Actinomycetota</taxon>
        <taxon>Actinomycetes</taxon>
        <taxon>Mycobacteriales</taxon>
        <taxon>Gordoniaceae</taxon>
        <taxon>Gordonia</taxon>
    </lineage>
</organism>
<reference evidence="1 2" key="1">
    <citation type="submission" date="2020-04" db="EMBL/GenBank/DDBJ databases">
        <title>Gordonia sp. nov. TBRC 11910.</title>
        <authorList>
            <person name="Suriyachadkun C."/>
        </authorList>
    </citation>
    <scope>NUCLEOTIDE SEQUENCE [LARGE SCALE GENOMIC DNA]</scope>
    <source>
        <strain evidence="1 2">TBRC 11910</strain>
    </source>
</reference>